<dbReference type="RefSeq" id="WP_111530429.1">
    <property type="nucleotide sequence ID" value="NZ_JBHRSG010000003.1"/>
</dbReference>
<name>A0A328ABM3_9CAUL</name>
<dbReference type="SUPFAM" id="SSF50952">
    <property type="entry name" value="Soluble quinoprotein glucose dehydrogenase"/>
    <property type="match status" value="1"/>
</dbReference>
<dbReference type="EMBL" id="QFYQ01000002">
    <property type="protein sequence ID" value="RAK51867.1"/>
    <property type="molecule type" value="Genomic_DNA"/>
</dbReference>
<dbReference type="PANTHER" id="PTHR19328:SF75">
    <property type="entry name" value="ALDOSE SUGAR DEHYDROGENASE YLII"/>
    <property type="match status" value="1"/>
</dbReference>
<dbReference type="Proteomes" id="UP000249254">
    <property type="component" value="Unassembled WGS sequence"/>
</dbReference>
<dbReference type="Pfam" id="PF07995">
    <property type="entry name" value="GSDH"/>
    <property type="match status" value="1"/>
</dbReference>
<evidence type="ECO:0000313" key="4">
    <source>
        <dbReference type="EMBL" id="RAK51867.1"/>
    </source>
</evidence>
<reference evidence="5" key="1">
    <citation type="submission" date="2018-05" db="EMBL/GenBank/DDBJ databases">
        <authorList>
            <person name="Li X."/>
        </authorList>
    </citation>
    <scope>NUCLEOTIDE SEQUENCE [LARGE SCALE GENOMIC DNA]</scope>
    <source>
        <strain evidence="5">LX32</strain>
    </source>
</reference>
<proteinExistence type="predicted"/>
<feature type="region of interest" description="Disordered" evidence="1">
    <location>
        <begin position="23"/>
        <end position="51"/>
    </location>
</feature>
<keyword evidence="5" id="KW-1185">Reference proteome</keyword>
<organism evidence="4 5">
    <name type="scientific">Phenylobacterium soli</name>
    <dbReference type="NCBI Taxonomy" id="2170551"/>
    <lineage>
        <taxon>Bacteria</taxon>
        <taxon>Pseudomonadati</taxon>
        <taxon>Pseudomonadota</taxon>
        <taxon>Alphaproteobacteria</taxon>
        <taxon>Caulobacterales</taxon>
        <taxon>Caulobacteraceae</taxon>
        <taxon>Phenylobacterium</taxon>
    </lineage>
</organism>
<dbReference type="OrthoDB" id="9770043at2"/>
<evidence type="ECO:0000259" key="3">
    <source>
        <dbReference type="Pfam" id="PF07995"/>
    </source>
</evidence>
<dbReference type="InterPro" id="IPR012938">
    <property type="entry name" value="Glc/Sorbosone_DH"/>
</dbReference>
<feature type="chain" id="PRO_5016276298" evidence="2">
    <location>
        <begin position="27"/>
        <end position="412"/>
    </location>
</feature>
<dbReference type="Gene3D" id="2.120.10.30">
    <property type="entry name" value="TolB, C-terminal domain"/>
    <property type="match status" value="1"/>
</dbReference>
<keyword evidence="2" id="KW-0732">Signal</keyword>
<protein>
    <submittedName>
        <fullName evidence="4">PQQ-dependent sugar dehydrogenase</fullName>
    </submittedName>
</protein>
<dbReference type="PROSITE" id="PS51257">
    <property type="entry name" value="PROKAR_LIPOPROTEIN"/>
    <property type="match status" value="1"/>
</dbReference>
<accession>A0A328ABM3</accession>
<dbReference type="InterPro" id="IPR011042">
    <property type="entry name" value="6-blade_b-propeller_TolB-like"/>
</dbReference>
<sequence length="412" mass="43711">MRALSPVLVLCLLAACGARQTRSAEAAPPNGRTPPAAETAPPNGKGQHPAFAGQTRAPALTTNTRFQVQTLARGLDHPWGGVFLPDGRLLLTERIGRLRLLSRDGALSAPLAGAPRVVTGGQAGLFDVALDPGFASNRLIYVAYMEARSGGAGLTVARGRLNETAGRAALEGLSVIFRAEPAVAGSANIGGRLVFADGKLFVTVGDRFTPQNRRQAQLLDSDFGKVVRINADGSIPKDNPFAGRSGARGEIWSVGHRNPQSAAINPWTHKLWIVEHGARGGDEINIVEPGHNYGWPDITYGVDYSGAPIGQGLTRRAGMQQPVYYWDPVIAPSGMAFYDAGLFPAWKGSLFVGGLASSHLARLTLKGDRVIGEEWLLEDLGERIRDVAVGPDGALWLLTDSSDGKVLRLAPK</sequence>
<feature type="signal peptide" evidence="2">
    <location>
        <begin position="1"/>
        <end position="26"/>
    </location>
</feature>
<comment type="caution">
    <text evidence="4">The sequence shown here is derived from an EMBL/GenBank/DDBJ whole genome shotgun (WGS) entry which is preliminary data.</text>
</comment>
<dbReference type="InterPro" id="IPR011041">
    <property type="entry name" value="Quinoprot_gluc/sorb_DH_b-prop"/>
</dbReference>
<dbReference type="PANTHER" id="PTHR19328">
    <property type="entry name" value="HEDGEHOG-INTERACTING PROTEIN"/>
    <property type="match status" value="1"/>
</dbReference>
<gene>
    <name evidence="4" type="ORF">DJ017_18815</name>
</gene>
<dbReference type="AlphaFoldDB" id="A0A328ABM3"/>
<evidence type="ECO:0000256" key="1">
    <source>
        <dbReference type="SAM" id="MobiDB-lite"/>
    </source>
</evidence>
<evidence type="ECO:0000256" key="2">
    <source>
        <dbReference type="SAM" id="SignalP"/>
    </source>
</evidence>
<feature type="domain" description="Glucose/Sorbosone dehydrogenase" evidence="3">
    <location>
        <begin position="75"/>
        <end position="408"/>
    </location>
</feature>
<evidence type="ECO:0000313" key="5">
    <source>
        <dbReference type="Proteomes" id="UP000249254"/>
    </source>
</evidence>